<keyword evidence="4 5" id="KW-0862">Zinc</keyword>
<dbReference type="InterPro" id="IPR036410">
    <property type="entry name" value="HSP_DnaJ_Cys-rich_dom_sf"/>
</dbReference>
<organism evidence="9 10">
    <name type="scientific">Hydra vulgaris</name>
    <name type="common">Hydra</name>
    <name type="synonym">Hydra attenuata</name>
    <dbReference type="NCBI Taxonomy" id="6087"/>
    <lineage>
        <taxon>Eukaryota</taxon>
        <taxon>Metazoa</taxon>
        <taxon>Cnidaria</taxon>
        <taxon>Hydrozoa</taxon>
        <taxon>Hydroidolina</taxon>
        <taxon>Anthoathecata</taxon>
        <taxon>Aplanulata</taxon>
        <taxon>Hydridae</taxon>
        <taxon>Hydra</taxon>
    </lineage>
</organism>
<dbReference type="Gene3D" id="2.60.260.20">
    <property type="entry name" value="Urease metallochaperone UreE, N-terminal domain"/>
    <property type="match status" value="2"/>
</dbReference>
<dbReference type="InterPro" id="IPR001305">
    <property type="entry name" value="HSP_DnaJ_Cys-rich_dom"/>
</dbReference>
<evidence type="ECO:0000256" key="5">
    <source>
        <dbReference type="PROSITE-ProRule" id="PRU00546"/>
    </source>
</evidence>
<dbReference type="Pfam" id="PF01556">
    <property type="entry name" value="DnaJ_C"/>
    <property type="match status" value="1"/>
</dbReference>
<evidence type="ECO:0000256" key="6">
    <source>
        <dbReference type="SAM" id="MobiDB-lite"/>
    </source>
</evidence>
<feature type="zinc finger region" description="CR-type" evidence="5">
    <location>
        <begin position="140"/>
        <end position="224"/>
    </location>
</feature>
<dbReference type="SMART" id="SM00271">
    <property type="entry name" value="DnaJ"/>
    <property type="match status" value="1"/>
</dbReference>
<dbReference type="PRINTS" id="PR00625">
    <property type="entry name" value="JDOMAIN"/>
</dbReference>
<dbReference type="Proteomes" id="UP001652625">
    <property type="component" value="Chromosome 15"/>
</dbReference>
<evidence type="ECO:0000313" key="9">
    <source>
        <dbReference type="Proteomes" id="UP001652625"/>
    </source>
</evidence>
<dbReference type="Pfam" id="PF00684">
    <property type="entry name" value="DnaJ_CXXCXGXG"/>
    <property type="match status" value="1"/>
</dbReference>
<dbReference type="CDD" id="cd06257">
    <property type="entry name" value="DnaJ"/>
    <property type="match status" value="1"/>
</dbReference>
<dbReference type="HAMAP" id="MF_01152">
    <property type="entry name" value="DnaJ"/>
    <property type="match status" value="1"/>
</dbReference>
<proteinExistence type="inferred from homology"/>
<dbReference type="PROSITE" id="PS00636">
    <property type="entry name" value="DNAJ_1"/>
    <property type="match status" value="1"/>
</dbReference>
<dbReference type="PROSITE" id="PS50076">
    <property type="entry name" value="DNAJ_2"/>
    <property type="match status" value="1"/>
</dbReference>
<reference evidence="10" key="1">
    <citation type="submission" date="2025-08" db="UniProtKB">
        <authorList>
            <consortium name="RefSeq"/>
        </authorList>
    </citation>
    <scope>IDENTIFICATION</scope>
</reference>
<dbReference type="GeneID" id="136092248"/>
<dbReference type="InterPro" id="IPR018253">
    <property type="entry name" value="DnaJ_domain_CS"/>
</dbReference>
<dbReference type="Gene3D" id="2.10.230.10">
    <property type="entry name" value="Heat shock protein DnaJ, cysteine-rich domain"/>
    <property type="match status" value="1"/>
</dbReference>
<sequence length="427" mass="47137">MVVDTKLYDLLEVSPNASINDIKKQYKKLARQFHPDKAGAEFEEKFKEISVAYEVLSDPEKREMYDRYGEKGLSEGGFGGGMEDILSHIFGHGGGHGGFFGGMGGFGSFGMGGGSRRSQKRKGEDTVHPLKVTLEDLYNGKLVNLKLKKKIICISCKGTGGKGNAVQRCSSCNGNGIKVSFQQLVPGMVQQIQKVCSDCSGEGEVIDAKNRCKKCLGKKVCDETKILEVQVDKGMKDSQKITFHNEGDQQPGIESGDVIIVLKQVEHPRYKRKGDDLYLKLTIGLTEALCGFVIPIQHLDNRELLVTSSAGKVIEPDSTRVLLNEGMPHYRSPFDKGHMFVSFDIIFPQNNYLELEKLKLLESILPPRAKVTDIDMTREDVQEVMLSSYDASMDSGTSNQREAYHQDDDGDDDGHGPHGQGMSCAQQ</sequence>
<protein>
    <submittedName>
        <fullName evidence="10">DnaJ homolog subfamily A member 2-like</fullName>
    </submittedName>
</protein>
<dbReference type="RefSeq" id="XP_065676101.1">
    <property type="nucleotide sequence ID" value="XM_065820029.1"/>
</dbReference>
<dbReference type="Pfam" id="PF00226">
    <property type="entry name" value="DnaJ"/>
    <property type="match status" value="1"/>
</dbReference>
<dbReference type="SUPFAM" id="SSF46565">
    <property type="entry name" value="Chaperone J-domain"/>
    <property type="match status" value="1"/>
</dbReference>
<feature type="region of interest" description="Disordered" evidence="6">
    <location>
        <begin position="391"/>
        <end position="427"/>
    </location>
</feature>
<evidence type="ECO:0000256" key="2">
    <source>
        <dbReference type="ARBA" id="ARBA00022737"/>
    </source>
</evidence>
<feature type="domain" description="J" evidence="7">
    <location>
        <begin position="6"/>
        <end position="69"/>
    </location>
</feature>
<evidence type="ECO:0000259" key="7">
    <source>
        <dbReference type="PROSITE" id="PS50076"/>
    </source>
</evidence>
<evidence type="ECO:0000256" key="1">
    <source>
        <dbReference type="ARBA" id="ARBA00022723"/>
    </source>
</evidence>
<evidence type="ECO:0000313" key="10">
    <source>
        <dbReference type="RefSeq" id="XP_065676101.1"/>
    </source>
</evidence>
<dbReference type="InterPro" id="IPR036869">
    <property type="entry name" value="J_dom_sf"/>
</dbReference>
<dbReference type="InterPro" id="IPR044713">
    <property type="entry name" value="DNJA1/2-like"/>
</dbReference>
<keyword evidence="1 5" id="KW-0479">Metal-binding</keyword>
<dbReference type="CDD" id="cd10719">
    <property type="entry name" value="DnaJ_zf"/>
    <property type="match status" value="1"/>
</dbReference>
<dbReference type="InterPro" id="IPR001623">
    <property type="entry name" value="DnaJ_domain"/>
</dbReference>
<keyword evidence="9" id="KW-1185">Reference proteome</keyword>
<keyword evidence="3 5" id="KW-0863">Zinc-finger</keyword>
<keyword evidence="2" id="KW-0677">Repeat</keyword>
<dbReference type="PANTHER" id="PTHR43888">
    <property type="entry name" value="DNAJ-LIKE-2, ISOFORM A-RELATED"/>
    <property type="match status" value="1"/>
</dbReference>
<dbReference type="InterPro" id="IPR012724">
    <property type="entry name" value="DnaJ"/>
</dbReference>
<dbReference type="PROSITE" id="PS51188">
    <property type="entry name" value="ZF_CR"/>
    <property type="match status" value="1"/>
</dbReference>
<dbReference type="InterPro" id="IPR008971">
    <property type="entry name" value="HSP40/DnaJ_pept-bd"/>
</dbReference>
<accession>A0ABM4DNI0</accession>
<evidence type="ECO:0000256" key="3">
    <source>
        <dbReference type="ARBA" id="ARBA00022771"/>
    </source>
</evidence>
<dbReference type="CDD" id="cd10747">
    <property type="entry name" value="DnaJ_C"/>
    <property type="match status" value="1"/>
</dbReference>
<name>A0ABM4DNI0_HYDVU</name>
<dbReference type="InterPro" id="IPR002939">
    <property type="entry name" value="DnaJ_C"/>
</dbReference>
<evidence type="ECO:0000259" key="8">
    <source>
        <dbReference type="PROSITE" id="PS51188"/>
    </source>
</evidence>
<dbReference type="SUPFAM" id="SSF49493">
    <property type="entry name" value="HSP40/DnaJ peptide-binding domain"/>
    <property type="match status" value="2"/>
</dbReference>
<gene>
    <name evidence="10" type="primary">LOC136092248</name>
</gene>
<feature type="domain" description="CR-type" evidence="8">
    <location>
        <begin position="140"/>
        <end position="224"/>
    </location>
</feature>
<evidence type="ECO:0000256" key="4">
    <source>
        <dbReference type="ARBA" id="ARBA00022833"/>
    </source>
</evidence>
<dbReference type="SUPFAM" id="SSF57938">
    <property type="entry name" value="DnaJ/Hsp40 cysteine-rich domain"/>
    <property type="match status" value="1"/>
</dbReference>
<dbReference type="Gene3D" id="1.10.287.110">
    <property type="entry name" value="DnaJ domain"/>
    <property type="match status" value="1"/>
</dbReference>